<sequence length="339" mass="36469">LLLRTDSAPLLRANLNLLNHRFQSSSQGGKLILGNPAARDTTVRLLFKPVSLRCDVASVDFQFTALTSESPSVLRSSSDLAPGSAAVWQTRLRVRTELSISMQAEFSASLGYQNQTLLGFNAFQGSLYKLTSPRRLPELYVTLANRAAAYLPSSYLLIHWPIETVPMPGETHGKYLITLAAGRATACAPRDLQCGAQLGAIRNPLRLKPDDIDSCRQAGQAAGYSAVNVSDSVRLPEASLPPRWLPTGPTPALPALGELSTRTEPLQLTFSTVAYQFTFIEDNLLCSSVSIVPSVQWLPGPEFADRVAIRAADPTALTACSSENDTCDSAPDRVSSVGP</sequence>
<dbReference type="WBParaSite" id="maker-unitig_38630-snap-gene-0.2-mRNA-1">
    <property type="protein sequence ID" value="maker-unitig_38630-snap-gene-0.2-mRNA-1"/>
    <property type="gene ID" value="maker-unitig_38630-snap-gene-0.2"/>
</dbReference>
<dbReference type="AlphaFoldDB" id="A0A1I8FLB1"/>
<protein>
    <submittedName>
        <fullName evidence="3">REJ domain-containing protein</fullName>
    </submittedName>
</protein>
<organism evidence="2 3">
    <name type="scientific">Macrostomum lignano</name>
    <dbReference type="NCBI Taxonomy" id="282301"/>
    <lineage>
        <taxon>Eukaryota</taxon>
        <taxon>Metazoa</taxon>
        <taxon>Spiralia</taxon>
        <taxon>Lophotrochozoa</taxon>
        <taxon>Platyhelminthes</taxon>
        <taxon>Rhabditophora</taxon>
        <taxon>Macrostomorpha</taxon>
        <taxon>Macrostomida</taxon>
        <taxon>Macrostomidae</taxon>
        <taxon>Macrostomum</taxon>
    </lineage>
</organism>
<dbReference type="Proteomes" id="UP000095280">
    <property type="component" value="Unplaced"/>
</dbReference>
<evidence type="ECO:0000313" key="3">
    <source>
        <dbReference type="WBParaSite" id="maker-unitig_38630-snap-gene-0.2-mRNA-1"/>
    </source>
</evidence>
<keyword evidence="2" id="KW-1185">Reference proteome</keyword>
<feature type="region of interest" description="Disordered" evidence="1">
    <location>
        <begin position="320"/>
        <end position="339"/>
    </location>
</feature>
<evidence type="ECO:0000256" key="1">
    <source>
        <dbReference type="SAM" id="MobiDB-lite"/>
    </source>
</evidence>
<reference evidence="3" key="1">
    <citation type="submission" date="2016-11" db="UniProtKB">
        <authorList>
            <consortium name="WormBaseParasite"/>
        </authorList>
    </citation>
    <scope>IDENTIFICATION</scope>
</reference>
<name>A0A1I8FLB1_9PLAT</name>
<proteinExistence type="predicted"/>
<evidence type="ECO:0000313" key="2">
    <source>
        <dbReference type="Proteomes" id="UP000095280"/>
    </source>
</evidence>
<accession>A0A1I8FLB1</accession>